<sequence length="77" mass="8562">MSHAVYGFAHAVTAPPRHTSTVPPCQIAGHFRNFEFMTTTPDWRAAPWNLPADAHLYPLRLAHTLLRTLSNIAPTVT</sequence>
<name>A0A2G8S7T7_9APHY</name>
<proteinExistence type="predicted"/>
<comment type="caution">
    <text evidence="1">The sequence shown here is derived from an EMBL/GenBank/DDBJ whole genome shotgun (WGS) entry which is preliminary data.</text>
</comment>
<accession>A0A2G8S7T7</accession>
<dbReference type="AlphaFoldDB" id="A0A2G8S7T7"/>
<reference evidence="1 2" key="1">
    <citation type="journal article" date="2015" name="Sci. Rep.">
        <title>Chromosome-level genome map provides insights into diverse defense mechanisms in the medicinal fungus Ganoderma sinense.</title>
        <authorList>
            <person name="Zhu Y."/>
            <person name="Xu J."/>
            <person name="Sun C."/>
            <person name="Zhou S."/>
            <person name="Xu H."/>
            <person name="Nelson D.R."/>
            <person name="Qian J."/>
            <person name="Song J."/>
            <person name="Luo H."/>
            <person name="Xiang L."/>
            <person name="Li Y."/>
            <person name="Xu Z."/>
            <person name="Ji A."/>
            <person name="Wang L."/>
            <person name="Lu S."/>
            <person name="Hayward A."/>
            <person name="Sun W."/>
            <person name="Li X."/>
            <person name="Schwartz D.C."/>
            <person name="Wang Y."/>
            <person name="Chen S."/>
        </authorList>
    </citation>
    <scope>NUCLEOTIDE SEQUENCE [LARGE SCALE GENOMIC DNA]</scope>
    <source>
        <strain evidence="1 2">ZZ0214-1</strain>
    </source>
</reference>
<gene>
    <name evidence="1" type="ORF">GSI_08028</name>
</gene>
<dbReference type="Proteomes" id="UP000230002">
    <property type="component" value="Unassembled WGS sequence"/>
</dbReference>
<dbReference type="EMBL" id="AYKW01000018">
    <property type="protein sequence ID" value="PIL29821.1"/>
    <property type="molecule type" value="Genomic_DNA"/>
</dbReference>
<evidence type="ECO:0000313" key="1">
    <source>
        <dbReference type="EMBL" id="PIL29821.1"/>
    </source>
</evidence>
<protein>
    <submittedName>
        <fullName evidence="1">Uncharacterized protein</fullName>
    </submittedName>
</protein>
<organism evidence="1 2">
    <name type="scientific">Ganoderma sinense ZZ0214-1</name>
    <dbReference type="NCBI Taxonomy" id="1077348"/>
    <lineage>
        <taxon>Eukaryota</taxon>
        <taxon>Fungi</taxon>
        <taxon>Dikarya</taxon>
        <taxon>Basidiomycota</taxon>
        <taxon>Agaricomycotina</taxon>
        <taxon>Agaricomycetes</taxon>
        <taxon>Polyporales</taxon>
        <taxon>Polyporaceae</taxon>
        <taxon>Ganoderma</taxon>
    </lineage>
</organism>
<evidence type="ECO:0000313" key="2">
    <source>
        <dbReference type="Proteomes" id="UP000230002"/>
    </source>
</evidence>
<keyword evidence="2" id="KW-1185">Reference proteome</keyword>